<evidence type="ECO:0000313" key="3">
    <source>
        <dbReference type="Proteomes" id="UP001164718"/>
    </source>
</evidence>
<dbReference type="NCBIfam" id="TIGR02893">
    <property type="entry name" value="spore_yabQ"/>
    <property type="match status" value="1"/>
</dbReference>
<feature type="transmembrane region" description="Helical" evidence="1">
    <location>
        <begin position="98"/>
        <end position="115"/>
    </location>
</feature>
<proteinExistence type="predicted"/>
<dbReference type="Pfam" id="PF09578">
    <property type="entry name" value="Spore_YabQ"/>
    <property type="match status" value="1"/>
</dbReference>
<reference evidence="2" key="1">
    <citation type="submission" date="2022-09" db="EMBL/GenBank/DDBJ databases">
        <title>Complete Genomes of Fervidibacillus albus and Fervidibacillus halotolerans isolated from tidal flat sediments.</title>
        <authorList>
            <person name="Kwon K.K."/>
            <person name="Yang S.-H."/>
            <person name="Park M.J."/>
            <person name="Oh H.-M."/>
        </authorList>
    </citation>
    <scope>NUCLEOTIDE SEQUENCE</scope>
    <source>
        <strain evidence="2">MEBiC13591</strain>
    </source>
</reference>
<dbReference type="KEGG" id="faf:OE104_13205"/>
<dbReference type="Proteomes" id="UP001164718">
    <property type="component" value="Chromosome"/>
</dbReference>
<feature type="transmembrane region" description="Helical" evidence="1">
    <location>
        <begin position="39"/>
        <end position="62"/>
    </location>
</feature>
<dbReference type="RefSeq" id="WP_275417258.1">
    <property type="nucleotide sequence ID" value="NZ_CP106878.1"/>
</dbReference>
<gene>
    <name evidence="2" type="primary">yabQ</name>
    <name evidence="2" type="ORF">OE104_13205</name>
</gene>
<feature type="transmembrane region" description="Helical" evidence="1">
    <location>
        <begin position="68"/>
        <end position="86"/>
    </location>
</feature>
<dbReference type="EMBL" id="CP106878">
    <property type="protein sequence ID" value="WAA09477.1"/>
    <property type="molecule type" value="Genomic_DNA"/>
</dbReference>
<name>A0A9E8LTR0_9BACI</name>
<sequence length="201" mass="24014">MSLSVQLSTLYSMIGVGLFIGMAVDTYRRLFNRNRHKGWTVFIYDFLFWIVQALVTFYILFIVNNGELRFYIFLALLCGFAAYQSLVKNVYLPALERIIEFVHSVFHALVTFFYRGFYRPIIAIIGFFLTICFSILRGIWMIGLQIGKLVWNIFYKPFLLLGKFIWNLLPNSFKIYVNKFFHRIRTFLNDFWRKLVSKNRK</sequence>
<feature type="transmembrane region" description="Helical" evidence="1">
    <location>
        <begin position="149"/>
        <end position="169"/>
    </location>
</feature>
<evidence type="ECO:0000313" key="2">
    <source>
        <dbReference type="EMBL" id="WAA09477.1"/>
    </source>
</evidence>
<keyword evidence="1" id="KW-0812">Transmembrane</keyword>
<accession>A0A9E8LTR0</accession>
<evidence type="ECO:0000256" key="1">
    <source>
        <dbReference type="SAM" id="Phobius"/>
    </source>
</evidence>
<protein>
    <submittedName>
        <fullName evidence="2">Spore cortex biosynthesis protein YabQ</fullName>
    </submittedName>
</protein>
<keyword evidence="1" id="KW-0472">Membrane</keyword>
<feature type="transmembrane region" description="Helical" evidence="1">
    <location>
        <begin position="6"/>
        <end position="27"/>
    </location>
</feature>
<dbReference type="AlphaFoldDB" id="A0A9E8LTR0"/>
<dbReference type="InterPro" id="IPR019074">
    <property type="entry name" value="YabQ"/>
</dbReference>
<feature type="transmembrane region" description="Helical" evidence="1">
    <location>
        <begin position="121"/>
        <end position="142"/>
    </location>
</feature>
<organism evidence="2 3">
    <name type="scientific">Fervidibacillus albus</name>
    <dbReference type="NCBI Taxonomy" id="2980026"/>
    <lineage>
        <taxon>Bacteria</taxon>
        <taxon>Bacillati</taxon>
        <taxon>Bacillota</taxon>
        <taxon>Bacilli</taxon>
        <taxon>Bacillales</taxon>
        <taxon>Bacillaceae</taxon>
        <taxon>Fervidibacillus</taxon>
    </lineage>
</organism>
<keyword evidence="1" id="KW-1133">Transmembrane helix</keyword>
<keyword evidence="3" id="KW-1185">Reference proteome</keyword>